<dbReference type="PaxDb" id="4097-A0A1S3YPK5"/>
<feature type="region of interest" description="Disordered" evidence="1">
    <location>
        <begin position="198"/>
        <end position="239"/>
    </location>
</feature>
<dbReference type="KEGG" id="nta:107778223"/>
<proteinExistence type="predicted"/>
<dbReference type="AlphaFoldDB" id="A0A1S3YPK5"/>
<reference evidence="3" key="1">
    <citation type="submission" date="2025-08" db="UniProtKB">
        <authorList>
            <consortium name="RefSeq"/>
        </authorList>
    </citation>
    <scope>IDENTIFICATION</scope>
</reference>
<dbReference type="InterPro" id="IPR005162">
    <property type="entry name" value="Retrotrans_gag_dom"/>
</dbReference>
<feature type="domain" description="Retrotransposon gag" evidence="2">
    <location>
        <begin position="99"/>
        <end position="185"/>
    </location>
</feature>
<dbReference type="OrthoDB" id="1432783at2759"/>
<sequence length="275" mass="31733">MDQIPGTPPVLKGPESKKYTQLPFKPSVSPELIPKWFKMPDIPKYDGTSDPQEHVTTYTNNNNNLVHVAQYTTYTTAVKGNNLDQYEIESVLLKIFGDALTKWALTWYSLLPEHSIDSFEMLIDSFIKAHAGARKVQARKANIFRIAQGESKLLREFVIRFYKERMLVPIVPNEWAVEAFTKDLRSSKDRLLPYERAEGRSSKGFQSSDRFAPDRRTDRDQNNRSLQEKEVPGTQDSSYPRLSDYNFNIRVVELVSAMRNIKEARFPRPIRSDPS</sequence>
<dbReference type="RefSeq" id="XP_016453920.1">
    <property type="nucleotide sequence ID" value="XM_016598434.1"/>
</dbReference>
<evidence type="ECO:0000259" key="2">
    <source>
        <dbReference type="Pfam" id="PF03732"/>
    </source>
</evidence>
<name>A0A1S3YPK5_TOBAC</name>
<protein>
    <recommendedName>
        <fullName evidence="2">Retrotransposon gag domain-containing protein</fullName>
    </recommendedName>
</protein>
<dbReference type="PANTHER" id="PTHR33223">
    <property type="entry name" value="CCHC-TYPE DOMAIN-CONTAINING PROTEIN"/>
    <property type="match status" value="1"/>
</dbReference>
<dbReference type="PANTHER" id="PTHR33223:SF11">
    <property type="entry name" value="ELEMENT PROTEIN, PUTATIVE-RELATED"/>
    <property type="match status" value="1"/>
</dbReference>
<evidence type="ECO:0000256" key="1">
    <source>
        <dbReference type="SAM" id="MobiDB-lite"/>
    </source>
</evidence>
<evidence type="ECO:0000313" key="3">
    <source>
        <dbReference type="RefSeq" id="XP_016453920.1"/>
    </source>
</evidence>
<organism evidence="3">
    <name type="scientific">Nicotiana tabacum</name>
    <name type="common">Common tobacco</name>
    <dbReference type="NCBI Taxonomy" id="4097"/>
    <lineage>
        <taxon>Eukaryota</taxon>
        <taxon>Viridiplantae</taxon>
        <taxon>Streptophyta</taxon>
        <taxon>Embryophyta</taxon>
        <taxon>Tracheophyta</taxon>
        <taxon>Spermatophyta</taxon>
        <taxon>Magnoliopsida</taxon>
        <taxon>eudicotyledons</taxon>
        <taxon>Gunneridae</taxon>
        <taxon>Pentapetalae</taxon>
        <taxon>asterids</taxon>
        <taxon>lamiids</taxon>
        <taxon>Solanales</taxon>
        <taxon>Solanaceae</taxon>
        <taxon>Nicotianoideae</taxon>
        <taxon>Nicotianeae</taxon>
        <taxon>Nicotiana</taxon>
    </lineage>
</organism>
<accession>A0A1S3YPK5</accession>
<feature type="compositionally biased region" description="Basic and acidic residues" evidence="1">
    <location>
        <begin position="211"/>
        <end position="231"/>
    </location>
</feature>
<gene>
    <name evidence="3" type="primary">LOC107778223</name>
</gene>
<dbReference type="Pfam" id="PF03732">
    <property type="entry name" value="Retrotrans_gag"/>
    <property type="match status" value="1"/>
</dbReference>